<organism evidence="2 3">
    <name type="scientific">Balaenoptera musculus</name>
    <name type="common">Blue whale</name>
    <dbReference type="NCBI Taxonomy" id="9771"/>
    <lineage>
        <taxon>Eukaryota</taxon>
        <taxon>Metazoa</taxon>
        <taxon>Chordata</taxon>
        <taxon>Craniata</taxon>
        <taxon>Vertebrata</taxon>
        <taxon>Euteleostomi</taxon>
        <taxon>Mammalia</taxon>
        <taxon>Eutheria</taxon>
        <taxon>Laurasiatheria</taxon>
        <taxon>Artiodactyla</taxon>
        <taxon>Whippomorpha</taxon>
        <taxon>Cetacea</taxon>
        <taxon>Mysticeti</taxon>
        <taxon>Balaenopteridae</taxon>
        <taxon>Balaenoptera</taxon>
    </lineage>
</organism>
<protein>
    <submittedName>
        <fullName evidence="3">Myosin IC heavy chain-like</fullName>
    </submittedName>
</protein>
<dbReference type="Proteomes" id="UP000694857">
    <property type="component" value="Chromosome 10"/>
</dbReference>
<dbReference type="GeneID" id="118901981"/>
<evidence type="ECO:0000256" key="1">
    <source>
        <dbReference type="SAM" id="MobiDB-lite"/>
    </source>
</evidence>
<feature type="compositionally biased region" description="Low complexity" evidence="1">
    <location>
        <begin position="57"/>
        <end position="73"/>
    </location>
</feature>
<feature type="compositionally biased region" description="Gly residues" evidence="1">
    <location>
        <begin position="108"/>
        <end position="121"/>
    </location>
</feature>
<gene>
    <name evidence="3" type="primary">LOC118901981</name>
</gene>
<accession>A0A8B8YQ08</accession>
<name>A0A8B8YQ08_BALMU</name>
<evidence type="ECO:0000313" key="3">
    <source>
        <dbReference type="RefSeq" id="XP_036721715.1"/>
    </source>
</evidence>
<proteinExistence type="predicted"/>
<evidence type="ECO:0000313" key="2">
    <source>
        <dbReference type="Proteomes" id="UP000694857"/>
    </source>
</evidence>
<sequence length="230" mass="23077">MGAARRPAQSPDGGGPAARRRRGPGRAGPWGGGARGPPSGGGSARRQGRPRRGSRPGGRPLLLPALLDGLTGRPSPDARGRRATRRSCPPPRASPPAPGRADPVLSGPGPGADGGRAGVGGPEPAAPPGRGGPGEEGQSPGWAPSVTKTGAETPREKRAVRGRNSALNGAGRLKPPHSPLGPRPPLPGAPHPHPARGALAQACPPRGPLGLVVGALRNERDRGGRRLRLP</sequence>
<reference evidence="3" key="1">
    <citation type="submission" date="2025-08" db="UniProtKB">
        <authorList>
            <consortium name="RefSeq"/>
        </authorList>
    </citation>
    <scope>IDENTIFICATION</scope>
    <source>
        <tissue evidence="3">Epidermis and Blubber</tissue>
    </source>
</reference>
<feature type="compositionally biased region" description="Gly residues" evidence="1">
    <location>
        <begin position="25"/>
        <end position="43"/>
    </location>
</feature>
<feature type="compositionally biased region" description="Pro residues" evidence="1">
    <location>
        <begin position="176"/>
        <end position="192"/>
    </location>
</feature>
<keyword evidence="2" id="KW-1185">Reference proteome</keyword>
<dbReference type="KEGG" id="bmus:118901981"/>
<feature type="compositionally biased region" description="Pro residues" evidence="1">
    <location>
        <begin position="88"/>
        <end position="98"/>
    </location>
</feature>
<feature type="region of interest" description="Disordered" evidence="1">
    <location>
        <begin position="1"/>
        <end position="203"/>
    </location>
</feature>
<dbReference type="RefSeq" id="XP_036721715.1">
    <property type="nucleotide sequence ID" value="XM_036865820.1"/>
</dbReference>
<dbReference type="AlphaFoldDB" id="A0A8B8YQ08"/>